<keyword evidence="2" id="KW-1185">Reference proteome</keyword>
<evidence type="ECO:0000313" key="2">
    <source>
        <dbReference type="Proteomes" id="UP000644195"/>
    </source>
</evidence>
<evidence type="ECO:0008006" key="3">
    <source>
        <dbReference type="Google" id="ProtNLM"/>
    </source>
</evidence>
<organism evidence="1 2">
    <name type="scientific">Pseudomonas cannabina pv. alisalensis</name>
    <dbReference type="NCBI Taxonomy" id="757414"/>
    <lineage>
        <taxon>Bacteria</taxon>
        <taxon>Pseudomonadati</taxon>
        <taxon>Pseudomonadota</taxon>
        <taxon>Gammaproteobacteria</taxon>
        <taxon>Pseudomonadales</taxon>
        <taxon>Pseudomonadaceae</taxon>
        <taxon>Pseudomonas</taxon>
    </lineage>
</organism>
<dbReference type="Proteomes" id="UP000644195">
    <property type="component" value="Unassembled WGS sequence"/>
</dbReference>
<dbReference type="InterPro" id="IPR052572">
    <property type="entry name" value="UPF0153_domain"/>
</dbReference>
<evidence type="ECO:0000313" key="1">
    <source>
        <dbReference type="EMBL" id="MBM0141748.1"/>
    </source>
</evidence>
<reference evidence="1 2" key="1">
    <citation type="submission" date="2020-12" db="EMBL/GenBank/DDBJ databases">
        <title>Genome of Pca MAFF 106156.</title>
        <authorList>
            <person name="Fujikawa T."/>
            <person name="Inoue Y."/>
        </authorList>
    </citation>
    <scope>NUCLEOTIDE SEQUENCE [LARGE SCALE GENOMIC DNA]</scope>
    <source>
        <strain evidence="1 2">MAFF 106156</strain>
    </source>
</reference>
<proteinExistence type="predicted"/>
<dbReference type="RefSeq" id="WP_144434307.1">
    <property type="nucleotide sequence ID" value="NZ_JAEVFO010000060.1"/>
</dbReference>
<dbReference type="EMBL" id="JAEVFO010000060">
    <property type="protein sequence ID" value="MBM0141748.1"/>
    <property type="molecule type" value="Genomic_DNA"/>
</dbReference>
<accession>A0ABS1XJT6</accession>
<sequence length="178" mass="19304">MKKPKAKMVKKCGTCSVCCSVLTINTPELQKPADVPCVHVKEGGGCAIYETRPSVCSSWTCGWLSSDRLKNNLRPDKSNILIRLDEGTSLTLQPIGSPVRFLTTIDVLELIASCINSKFEIAISVPTKPGHTNARQVLNQTISVEDIASEVQIRNKVIEAIINASSANTDLINIKNLA</sequence>
<protein>
    <recommendedName>
        <fullName evidence="3">Zinc/iron-chelating domain-containing protein</fullName>
    </recommendedName>
</protein>
<dbReference type="PANTHER" id="PTHR36931">
    <property type="entry name" value="UPF0153 PROTEIN YEIW"/>
    <property type="match status" value="1"/>
</dbReference>
<dbReference type="PANTHER" id="PTHR36931:SF1">
    <property type="entry name" value="UPF0153 PROTEIN YEIW"/>
    <property type="match status" value="1"/>
</dbReference>
<name>A0ABS1XJT6_PSEC1</name>
<gene>
    <name evidence="1" type="ORF">JHZ66_23500</name>
</gene>
<comment type="caution">
    <text evidence="1">The sequence shown here is derived from an EMBL/GenBank/DDBJ whole genome shotgun (WGS) entry which is preliminary data.</text>
</comment>